<accession>A0A2K1PZP5</accession>
<evidence type="ECO:0000256" key="6">
    <source>
        <dbReference type="PIRSR" id="PIRSR600223-1"/>
    </source>
</evidence>
<dbReference type="GO" id="GO:0016020">
    <property type="term" value="C:membrane"/>
    <property type="evidence" value="ECO:0007669"/>
    <property type="project" value="UniProtKB-SubCell"/>
</dbReference>
<comment type="catalytic activity">
    <reaction evidence="1 7">
        <text>Cleavage of hydrophobic, N-terminal signal or leader sequences from secreted and periplasmic proteins.</text>
        <dbReference type="EC" id="3.4.21.89"/>
    </reaction>
</comment>
<dbReference type="SUPFAM" id="SSF51306">
    <property type="entry name" value="LexA/Signal peptidase"/>
    <property type="match status" value="1"/>
</dbReference>
<comment type="caution">
    <text evidence="9">The sequence shown here is derived from an EMBL/GenBank/DDBJ whole genome shotgun (WGS) entry which is preliminary data.</text>
</comment>
<dbReference type="NCBIfam" id="TIGR02227">
    <property type="entry name" value="sigpep_I_bact"/>
    <property type="match status" value="1"/>
</dbReference>
<evidence type="ECO:0000256" key="2">
    <source>
        <dbReference type="ARBA" id="ARBA00009370"/>
    </source>
</evidence>
<dbReference type="GO" id="GO:0006465">
    <property type="term" value="P:signal peptide processing"/>
    <property type="evidence" value="ECO:0007669"/>
    <property type="project" value="InterPro"/>
</dbReference>
<comment type="similarity">
    <text evidence="2 7">Belongs to the peptidase S26 family.</text>
</comment>
<evidence type="ECO:0000313" key="9">
    <source>
        <dbReference type="EMBL" id="PNS08252.1"/>
    </source>
</evidence>
<dbReference type="Proteomes" id="UP000236220">
    <property type="component" value="Unassembled WGS sequence"/>
</dbReference>
<dbReference type="InterPro" id="IPR000223">
    <property type="entry name" value="Pept_S26A_signal_pept_1"/>
</dbReference>
<reference evidence="9 10" key="1">
    <citation type="submission" date="2017-08" db="EMBL/GenBank/DDBJ databases">
        <title>Lysobacter sylvestris genome.</title>
        <authorList>
            <person name="Zhang D.-C."/>
            <person name="Albuquerque L."/>
            <person name="Franca L."/>
            <person name="Froufe H.J.C."/>
            <person name="Barroso C."/>
            <person name="Egas C."/>
            <person name="Da Costa M."/>
            <person name="Margesin R."/>
        </authorList>
    </citation>
    <scope>NUCLEOTIDE SEQUENCE [LARGE SCALE GENOMIC DNA]</scope>
    <source>
        <strain evidence="9 10">AM20-91</strain>
    </source>
</reference>
<dbReference type="Pfam" id="PF10502">
    <property type="entry name" value="Peptidase_S26"/>
    <property type="match status" value="1"/>
</dbReference>
<dbReference type="Gene3D" id="2.10.109.10">
    <property type="entry name" value="Umud Fragment, subunit A"/>
    <property type="match status" value="1"/>
</dbReference>
<dbReference type="PROSITE" id="PS00760">
    <property type="entry name" value="SPASE_I_2"/>
    <property type="match status" value="1"/>
</dbReference>
<keyword evidence="5 7" id="KW-0378">Hydrolase</keyword>
<feature type="active site" evidence="6">
    <location>
        <position position="136"/>
    </location>
</feature>
<keyword evidence="10" id="KW-1185">Reference proteome</keyword>
<dbReference type="InterPro" id="IPR019533">
    <property type="entry name" value="Peptidase_S26"/>
</dbReference>
<evidence type="ECO:0000256" key="4">
    <source>
        <dbReference type="ARBA" id="ARBA00019232"/>
    </source>
</evidence>
<comment type="subcellular location">
    <subcellularLocation>
        <location evidence="7">Membrane</location>
        <topology evidence="7">Multi-pass membrane protein</topology>
    </subcellularLocation>
</comment>
<dbReference type="AlphaFoldDB" id="A0A2K1PZP5"/>
<evidence type="ECO:0000256" key="3">
    <source>
        <dbReference type="ARBA" id="ARBA00013208"/>
    </source>
</evidence>
<dbReference type="EC" id="3.4.21.89" evidence="3 7"/>
<evidence type="ECO:0000256" key="7">
    <source>
        <dbReference type="RuleBase" id="RU362042"/>
    </source>
</evidence>
<keyword evidence="7" id="KW-0645">Protease</keyword>
<dbReference type="CDD" id="cd06530">
    <property type="entry name" value="S26_SPase_I"/>
    <property type="match status" value="1"/>
</dbReference>
<feature type="domain" description="Peptidase S26" evidence="8">
    <location>
        <begin position="45"/>
        <end position="250"/>
    </location>
</feature>
<evidence type="ECO:0000256" key="1">
    <source>
        <dbReference type="ARBA" id="ARBA00000677"/>
    </source>
</evidence>
<dbReference type="PANTHER" id="PTHR43390:SF1">
    <property type="entry name" value="CHLOROPLAST PROCESSING PEPTIDASE"/>
    <property type="match status" value="1"/>
</dbReference>
<evidence type="ECO:0000259" key="8">
    <source>
        <dbReference type="Pfam" id="PF10502"/>
    </source>
</evidence>
<dbReference type="RefSeq" id="WP_103075859.1">
    <property type="nucleotide sequence ID" value="NZ_NPZB01000002.1"/>
</dbReference>
<evidence type="ECO:0000256" key="5">
    <source>
        <dbReference type="ARBA" id="ARBA00022801"/>
    </source>
</evidence>
<protein>
    <recommendedName>
        <fullName evidence="4 7">Signal peptidase I</fullName>
        <ecNumber evidence="3 7">3.4.21.89</ecNumber>
    </recommendedName>
</protein>
<organism evidence="9 10">
    <name type="scientific">Solilutibacter silvestris</name>
    <dbReference type="NCBI Taxonomy" id="1645665"/>
    <lineage>
        <taxon>Bacteria</taxon>
        <taxon>Pseudomonadati</taxon>
        <taxon>Pseudomonadota</taxon>
        <taxon>Gammaproteobacteria</taxon>
        <taxon>Lysobacterales</taxon>
        <taxon>Lysobacteraceae</taxon>
        <taxon>Solilutibacter</taxon>
    </lineage>
</organism>
<dbReference type="InterPro" id="IPR019758">
    <property type="entry name" value="Pept_S26A_signal_pept_1_CS"/>
</dbReference>
<gene>
    <name evidence="9" type="ORF">Lysil_2428</name>
</gene>
<name>A0A2K1PZP5_9GAMM</name>
<dbReference type="GO" id="GO:0004252">
    <property type="term" value="F:serine-type endopeptidase activity"/>
    <property type="evidence" value="ECO:0007669"/>
    <property type="project" value="InterPro"/>
</dbReference>
<dbReference type="EMBL" id="NPZB01000002">
    <property type="protein sequence ID" value="PNS08252.1"/>
    <property type="molecule type" value="Genomic_DNA"/>
</dbReference>
<dbReference type="GO" id="GO:0009003">
    <property type="term" value="F:signal peptidase activity"/>
    <property type="evidence" value="ECO:0007669"/>
    <property type="project" value="UniProtKB-EC"/>
</dbReference>
<evidence type="ECO:0000313" key="10">
    <source>
        <dbReference type="Proteomes" id="UP000236220"/>
    </source>
</evidence>
<proteinExistence type="inferred from homology"/>
<feature type="active site" evidence="6">
    <location>
        <position position="75"/>
    </location>
</feature>
<dbReference type="PROSITE" id="PS00761">
    <property type="entry name" value="SPASE_I_3"/>
    <property type="match status" value="1"/>
</dbReference>
<dbReference type="InterPro" id="IPR036286">
    <property type="entry name" value="LexA/Signal_pep-like_sf"/>
</dbReference>
<dbReference type="PANTHER" id="PTHR43390">
    <property type="entry name" value="SIGNAL PEPTIDASE I"/>
    <property type="match status" value="1"/>
</dbReference>
<dbReference type="PRINTS" id="PR00727">
    <property type="entry name" value="LEADERPTASE"/>
</dbReference>
<dbReference type="OrthoDB" id="9815782at2"/>
<dbReference type="InterPro" id="IPR019757">
    <property type="entry name" value="Pept_S26A_signal_pept_1_Lys-AS"/>
</dbReference>
<sequence length="268" mass="29809">MRWFEPLLVILTLVTGLVWALDKWVWKRAPREDSLLDEGHENGLIETARSFFPVLAIVLVLRTFIAEPFRIPSGSMIPSLQIGDFILVNKFAYGLRLPISNTRIVPIGDPKRGDVVVFKYPGMTPDDPQKGEDFVKRVIGLPGDRVGYHMGQLTINGVPVKYQTIRAVPDGDGEGMARPSELRTEDLPGHPHQILVSDDSLALGAQGDQDLVVPQGQYFVMGDNRDNSLDGRFWGTLPEANLRGRAFAVWMHWGHDGINLSRVGHSVP</sequence>